<dbReference type="InterPro" id="IPR013584">
    <property type="entry name" value="RAP"/>
</dbReference>
<dbReference type="OrthoDB" id="333161at2759"/>
<organism evidence="3 4">
    <name type="scientific">Besnoitia besnoiti</name>
    <name type="common">Apicomplexan protozoan</name>
    <dbReference type="NCBI Taxonomy" id="94643"/>
    <lineage>
        <taxon>Eukaryota</taxon>
        <taxon>Sar</taxon>
        <taxon>Alveolata</taxon>
        <taxon>Apicomplexa</taxon>
        <taxon>Conoidasida</taxon>
        <taxon>Coccidia</taxon>
        <taxon>Eucoccidiorida</taxon>
        <taxon>Eimeriorina</taxon>
        <taxon>Sarcocystidae</taxon>
        <taxon>Besnoitia</taxon>
    </lineage>
</organism>
<feature type="compositionally biased region" description="Basic and acidic residues" evidence="1">
    <location>
        <begin position="164"/>
        <end position="175"/>
    </location>
</feature>
<feature type="compositionally biased region" description="Low complexity" evidence="1">
    <location>
        <begin position="85"/>
        <end position="107"/>
    </location>
</feature>
<evidence type="ECO:0000259" key="2">
    <source>
        <dbReference type="PROSITE" id="PS51286"/>
    </source>
</evidence>
<dbReference type="GO" id="GO:0006281">
    <property type="term" value="P:DNA repair"/>
    <property type="evidence" value="ECO:0007669"/>
    <property type="project" value="UniProtKB-ARBA"/>
</dbReference>
<dbReference type="RefSeq" id="XP_029219646.1">
    <property type="nucleotide sequence ID" value="XM_029363723.1"/>
</dbReference>
<dbReference type="GeneID" id="40310217"/>
<accession>A0A2A9MJ66</accession>
<sequence>MQLQSSGCARALLPRPPIRNPLSRIAPDGPRRRPASATYMVPVGNEGSEYRQGRQEDFLCPRPSTPSVLAPRHQLSRRRFEQKTLSFPSGVTLSSSGSLAGSPSASRVGRRAGRGTPHAADLNLFRSAPIFDSSEDRIICRRGLHALAAFPVDRQGEPSTADSSGRDRSAAHPLEDECTPPSTGPSALTQETSYFDEGEYSDEEDLQERRRRIGVGLAPGGVASHASRSRAAAPHPNLRASADPSRRGPSPPASSHAYGISEKLASPPYPRGCSASAASSNACSSDDASPRKLIPVSEYCKLPRRFLPGQEAEAAFDLAVKFEALVSLRLPRVPSTGNDYPAALAHLRPHPACSPSRRWESACCRAESTLPTPAGFGKMLGEAISIAKANADILPVSALLSIAHAAARLGVEIYSFASALRRRAIVLLPEIKNPAAFVRLLQDLEKLGGLGDRHFVFFRDKVKETLQASSSRCSLFGTTMIVHLLARHRLRDEELLILAFRRFARSRQALAAAVRDTPSLLAALPLALSRLEVPTLAAAVLDNLLSGQAPATLSQLSIHELSNLAYAITCVSTHSQISYRIGPLHVDDGEVLQFLQLAREKQLMNLVHVSQVQKRVGRLLFDEGLFSQVSVEFPLGPYVLDFAIPSRRLVVEVDGEAHFFFGTTAPTAQTRMKRELLTAMGWSIVVVPQELWRNKRKGKIKEFVARKVREGLELDTSKQ</sequence>
<evidence type="ECO:0000313" key="3">
    <source>
        <dbReference type="EMBL" id="PFH35637.1"/>
    </source>
</evidence>
<dbReference type="SUPFAM" id="SSF52980">
    <property type="entry name" value="Restriction endonuclease-like"/>
    <property type="match status" value="1"/>
</dbReference>
<feature type="compositionally biased region" description="Polar residues" evidence="1">
    <location>
        <begin position="180"/>
        <end position="193"/>
    </location>
</feature>
<dbReference type="Gene3D" id="3.40.960.10">
    <property type="entry name" value="VSR Endonuclease"/>
    <property type="match status" value="1"/>
</dbReference>
<dbReference type="AlphaFoldDB" id="A0A2A9MJ66"/>
<dbReference type="EMBL" id="NWUJ01000004">
    <property type="protein sequence ID" value="PFH35637.1"/>
    <property type="molecule type" value="Genomic_DNA"/>
</dbReference>
<dbReference type="VEuPathDB" id="ToxoDB:BESB_052880"/>
<evidence type="ECO:0000313" key="4">
    <source>
        <dbReference type="Proteomes" id="UP000224006"/>
    </source>
</evidence>
<feature type="region of interest" description="Disordered" evidence="1">
    <location>
        <begin position="1"/>
        <end position="41"/>
    </location>
</feature>
<feature type="compositionally biased region" description="Low complexity" evidence="1">
    <location>
        <begin position="223"/>
        <end position="243"/>
    </location>
</feature>
<feature type="region of interest" description="Disordered" evidence="1">
    <location>
        <begin position="82"/>
        <end position="117"/>
    </location>
</feature>
<feature type="compositionally biased region" description="Acidic residues" evidence="1">
    <location>
        <begin position="194"/>
        <end position="206"/>
    </location>
</feature>
<feature type="domain" description="RAP" evidence="2">
    <location>
        <begin position="649"/>
        <end position="706"/>
    </location>
</feature>
<dbReference type="Pfam" id="PF08373">
    <property type="entry name" value="RAP"/>
    <property type="match status" value="1"/>
</dbReference>
<feature type="region of interest" description="Disordered" evidence="1">
    <location>
        <begin position="154"/>
        <end position="206"/>
    </location>
</feature>
<feature type="region of interest" description="Disordered" evidence="1">
    <location>
        <begin position="218"/>
        <end position="289"/>
    </location>
</feature>
<protein>
    <submittedName>
        <fullName evidence="3">RAP domain-containing protein</fullName>
    </submittedName>
</protein>
<dbReference type="PROSITE" id="PS51286">
    <property type="entry name" value="RAP"/>
    <property type="match status" value="1"/>
</dbReference>
<dbReference type="KEGG" id="bbes:BESB_052880"/>
<dbReference type="InterPro" id="IPR011335">
    <property type="entry name" value="Restrct_endonuc-II-like"/>
</dbReference>
<gene>
    <name evidence="3" type="ORF">BESB_052880</name>
</gene>
<comment type="caution">
    <text evidence="3">The sequence shown here is derived from an EMBL/GenBank/DDBJ whole genome shotgun (WGS) entry which is preliminary data.</text>
</comment>
<evidence type="ECO:0000256" key="1">
    <source>
        <dbReference type="SAM" id="MobiDB-lite"/>
    </source>
</evidence>
<keyword evidence="4" id="KW-1185">Reference proteome</keyword>
<dbReference type="Proteomes" id="UP000224006">
    <property type="component" value="Chromosome IV"/>
</dbReference>
<feature type="compositionally biased region" description="Low complexity" evidence="1">
    <location>
        <begin position="273"/>
        <end position="287"/>
    </location>
</feature>
<reference evidence="3 4" key="1">
    <citation type="submission" date="2017-09" db="EMBL/GenBank/DDBJ databases">
        <title>Genome sequencing of Besnoitia besnoiti strain Bb-Ger1.</title>
        <authorList>
            <person name="Schares G."/>
            <person name="Venepally P."/>
            <person name="Lorenzi H.A."/>
        </authorList>
    </citation>
    <scope>NUCLEOTIDE SEQUENCE [LARGE SCALE GENOMIC DNA]</scope>
    <source>
        <strain evidence="3 4">Bb-Ger1</strain>
    </source>
</reference>
<proteinExistence type="predicted"/>
<name>A0A2A9MJ66_BESBE</name>
<dbReference type="SMART" id="SM00952">
    <property type="entry name" value="RAP"/>
    <property type="match status" value="1"/>
</dbReference>